<dbReference type="InterPro" id="IPR017900">
    <property type="entry name" value="4Fe4S_Fe_S_CS"/>
</dbReference>
<evidence type="ECO:0000256" key="3">
    <source>
        <dbReference type="ARBA" id="ARBA00022723"/>
    </source>
</evidence>
<dbReference type="STRING" id="1183438.GKIL_3551"/>
<dbReference type="PROSITE" id="PS51379">
    <property type="entry name" value="4FE4S_FER_2"/>
    <property type="match status" value="1"/>
</dbReference>
<dbReference type="eggNOG" id="COG0348">
    <property type="taxonomic scope" value="Bacteria"/>
</dbReference>
<feature type="domain" description="4Fe-4S ferredoxin-type" evidence="12">
    <location>
        <begin position="624"/>
        <end position="653"/>
    </location>
</feature>
<dbReference type="PROSITE" id="PS00198">
    <property type="entry name" value="4FE4S_FER_1"/>
    <property type="match status" value="1"/>
</dbReference>
<evidence type="ECO:0000259" key="12">
    <source>
        <dbReference type="PROSITE" id="PS51379"/>
    </source>
</evidence>
<keyword evidence="3" id="KW-0479">Metal-binding</keyword>
<feature type="domain" description="Cyclic nucleotide-binding" evidence="10">
    <location>
        <begin position="17"/>
        <end position="119"/>
    </location>
</feature>
<evidence type="ECO:0000313" key="13">
    <source>
        <dbReference type="EMBL" id="AGY59797.1"/>
    </source>
</evidence>
<dbReference type="InterPro" id="IPR052378">
    <property type="entry name" value="NosR_regulator"/>
</dbReference>
<feature type="transmembrane region" description="Helical" evidence="9">
    <location>
        <begin position="821"/>
        <end position="839"/>
    </location>
</feature>
<keyword evidence="8 9" id="KW-0472">Membrane</keyword>
<dbReference type="SUPFAM" id="SSF52540">
    <property type="entry name" value="P-loop containing nucleoside triphosphate hydrolases"/>
    <property type="match status" value="1"/>
</dbReference>
<dbReference type="Gene3D" id="1.10.8.60">
    <property type="match status" value="1"/>
</dbReference>
<dbReference type="Gene3D" id="3.40.50.300">
    <property type="entry name" value="P-loop containing nucleotide triphosphate hydrolases"/>
    <property type="match status" value="1"/>
</dbReference>
<dbReference type="GO" id="GO:0005886">
    <property type="term" value="C:plasma membrane"/>
    <property type="evidence" value="ECO:0007669"/>
    <property type="project" value="UniProtKB-SubCell"/>
</dbReference>
<evidence type="ECO:0000256" key="5">
    <source>
        <dbReference type="ARBA" id="ARBA00022840"/>
    </source>
</evidence>
<dbReference type="PATRIC" id="fig|1183438.3.peg.3487"/>
<keyword evidence="2" id="KW-1003">Cell membrane</keyword>
<dbReference type="Pfam" id="PF00027">
    <property type="entry name" value="cNMP_binding"/>
    <property type="match status" value="1"/>
</dbReference>
<dbReference type="CDD" id="cd00038">
    <property type="entry name" value="CAP_ED"/>
    <property type="match status" value="1"/>
</dbReference>
<feature type="transmembrane region" description="Helical" evidence="9">
    <location>
        <begin position="465"/>
        <end position="489"/>
    </location>
</feature>
<accession>U5QLF4</accession>
<dbReference type="PROSITE" id="PS50045">
    <property type="entry name" value="SIGMA54_INTERACT_4"/>
    <property type="match status" value="1"/>
</dbReference>
<dbReference type="SMART" id="SM00100">
    <property type="entry name" value="cNMP"/>
    <property type="match status" value="1"/>
</dbReference>
<dbReference type="KEGG" id="glj:GKIL_3551"/>
<name>U5QLF4_GLOK1</name>
<dbReference type="AlphaFoldDB" id="U5QLF4"/>
<dbReference type="InterPro" id="IPR000595">
    <property type="entry name" value="cNMP-bd_dom"/>
</dbReference>
<dbReference type="HOGENOM" id="CLU_017386_0_0_3"/>
<protein>
    <submittedName>
        <fullName evidence="13">Sigma-54 dependent response regulator</fullName>
    </submittedName>
</protein>
<sequence>MQIATAEAVAWLQQRTVFQALAEPLLTLVAAALEELVVRSGRRLVLEDNAPEALYILIEGRLEGYRTSLNGPATASSLLPGAVVHLPELLLGQRAQRTVITLSDCRLWSIPAVRFRALVAQSPALAEGLTRLLAGEVAQMAAQLSFEQERAAALRPYLIPRARRGIVGKSRYAVTLRAQIRQAATDRKPVLLFGEPGLEKDNLAALVHFGSPWRREPIIQVNCGALQPSGAELFGRSGGRAGLLDWLGEGTLVLNNIQDLPGALQEPIRSLLATGYYRPVYRPEEPPPAQRQNHSRILLIAERAAGNLERLVGHSIKVPPLRVRKGDIAAQIAYYLNLLVRTEGTPKPRVTPEALRQLQSYDFPGNLAELRSLIERAVAQSGGASELTEEIFWPAQARKKRFRYNLLNAQPALRRFLRSRWWPDRLNYGFTATFFVLVVAVLFAGPQRRADNAALNMFWAWWWPLVLIGFPFVGRLWCAVCPFMIWGEIVQKLRVALIPVPLRRWPRQQAERWGGWFLFALFGLIFLWEELWVLPDTAALSAWLLLLITGGAVVCSAIFERRFWCRYLCPIGGMNGLFAKLAITELRAQQGICSATCTTYQCYKGGPALDEGQTTGGCPLYSHPAQLVDNRDCVLCMTCLKACPHRSVEFNLRPPGIELWTTHIPRHYEVALLFLLMGGIFLHHLPQISGLLGWSIASFSSHALLALLILAVPPLLALAVHGLVRLVAQAGEAKAFIELAYGYLPLVLGGTLAHYLRLGLTEAGQILPVTWRTFGASGADLPVLVAHPAVIAFLQGAVLLVALPLALWLTRKIARQPLRVLLPQYLGSLVLTASLWALIVGR</sequence>
<dbReference type="InterPro" id="IPR014710">
    <property type="entry name" value="RmlC-like_jellyroll"/>
</dbReference>
<dbReference type="GO" id="GO:0046872">
    <property type="term" value="F:metal ion binding"/>
    <property type="evidence" value="ECO:0007669"/>
    <property type="project" value="UniProtKB-KW"/>
</dbReference>
<dbReference type="PANTHER" id="PTHR30224">
    <property type="entry name" value="ELECTRON TRANSPORT PROTEIN"/>
    <property type="match status" value="1"/>
</dbReference>
<evidence type="ECO:0000256" key="9">
    <source>
        <dbReference type="SAM" id="Phobius"/>
    </source>
</evidence>
<evidence type="ECO:0000313" key="14">
    <source>
        <dbReference type="Proteomes" id="UP000017396"/>
    </source>
</evidence>
<feature type="transmembrane region" description="Helical" evidence="9">
    <location>
        <begin position="426"/>
        <end position="445"/>
    </location>
</feature>
<dbReference type="InterPro" id="IPR058031">
    <property type="entry name" value="AAA_lid_NorR"/>
</dbReference>
<dbReference type="EMBL" id="CP003587">
    <property type="protein sequence ID" value="AGY59797.1"/>
    <property type="molecule type" value="Genomic_DNA"/>
</dbReference>
<comment type="subcellular location">
    <subcellularLocation>
        <location evidence="1">Cell membrane</location>
    </subcellularLocation>
</comment>
<dbReference type="PROSITE" id="PS50042">
    <property type="entry name" value="CNMP_BINDING_3"/>
    <property type="match status" value="1"/>
</dbReference>
<feature type="transmembrane region" description="Helical" evidence="9">
    <location>
        <begin position="789"/>
        <end position="809"/>
    </location>
</feature>
<dbReference type="Gene3D" id="2.60.120.10">
    <property type="entry name" value="Jelly Rolls"/>
    <property type="match status" value="1"/>
</dbReference>
<dbReference type="InterPro" id="IPR017896">
    <property type="entry name" value="4Fe4S_Fe-S-bd"/>
</dbReference>
<feature type="transmembrane region" description="Helical" evidence="9">
    <location>
        <begin position="703"/>
        <end position="724"/>
    </location>
</feature>
<dbReference type="InterPro" id="IPR018490">
    <property type="entry name" value="cNMP-bd_dom_sf"/>
</dbReference>
<dbReference type="Pfam" id="PF00158">
    <property type="entry name" value="Sigma54_activat"/>
    <property type="match status" value="1"/>
</dbReference>
<keyword evidence="6" id="KW-0408">Iron</keyword>
<proteinExistence type="predicted"/>
<evidence type="ECO:0000256" key="2">
    <source>
        <dbReference type="ARBA" id="ARBA00022475"/>
    </source>
</evidence>
<dbReference type="eggNOG" id="COG1221">
    <property type="taxonomic scope" value="Bacteria"/>
</dbReference>
<evidence type="ECO:0000259" key="11">
    <source>
        <dbReference type="PROSITE" id="PS50045"/>
    </source>
</evidence>
<evidence type="ECO:0000256" key="4">
    <source>
        <dbReference type="ARBA" id="ARBA00022741"/>
    </source>
</evidence>
<evidence type="ECO:0000256" key="7">
    <source>
        <dbReference type="ARBA" id="ARBA00023014"/>
    </source>
</evidence>
<keyword evidence="4" id="KW-0547">Nucleotide-binding</keyword>
<keyword evidence="9" id="KW-0812">Transmembrane</keyword>
<dbReference type="OrthoDB" id="9771372at2"/>
<keyword evidence="9" id="KW-1133">Transmembrane helix</keyword>
<organism evidence="13 14">
    <name type="scientific">Gloeobacter kilaueensis (strain ATCC BAA-2537 / CCAP 1431/1 / ULC 316 / JS1)</name>
    <dbReference type="NCBI Taxonomy" id="1183438"/>
    <lineage>
        <taxon>Bacteria</taxon>
        <taxon>Bacillati</taxon>
        <taxon>Cyanobacteriota</taxon>
        <taxon>Cyanophyceae</taxon>
        <taxon>Gloeobacterales</taxon>
        <taxon>Gloeobacteraceae</taxon>
        <taxon>Gloeobacter</taxon>
    </lineage>
</organism>
<evidence type="ECO:0000259" key="10">
    <source>
        <dbReference type="PROSITE" id="PS50042"/>
    </source>
</evidence>
<feature type="transmembrane region" description="Helical" evidence="9">
    <location>
        <begin position="736"/>
        <end position="756"/>
    </location>
</feature>
<feature type="transmembrane region" description="Helical" evidence="9">
    <location>
        <begin position="510"/>
        <end position="528"/>
    </location>
</feature>
<dbReference type="GO" id="GO:0051536">
    <property type="term" value="F:iron-sulfur cluster binding"/>
    <property type="evidence" value="ECO:0007669"/>
    <property type="project" value="UniProtKB-KW"/>
</dbReference>
<dbReference type="Pfam" id="PF25601">
    <property type="entry name" value="AAA_lid_14"/>
    <property type="match status" value="1"/>
</dbReference>
<feature type="transmembrane region" description="Helical" evidence="9">
    <location>
        <begin position="540"/>
        <end position="559"/>
    </location>
</feature>
<dbReference type="InterPro" id="IPR002078">
    <property type="entry name" value="Sigma_54_int"/>
</dbReference>
<dbReference type="GO" id="GO:0006355">
    <property type="term" value="P:regulation of DNA-templated transcription"/>
    <property type="evidence" value="ECO:0007669"/>
    <property type="project" value="InterPro"/>
</dbReference>
<keyword evidence="5" id="KW-0067">ATP-binding</keyword>
<dbReference type="GO" id="GO:0005524">
    <property type="term" value="F:ATP binding"/>
    <property type="evidence" value="ECO:0007669"/>
    <property type="project" value="InterPro"/>
</dbReference>
<dbReference type="SUPFAM" id="SSF51206">
    <property type="entry name" value="cAMP-binding domain-like"/>
    <property type="match status" value="1"/>
</dbReference>
<evidence type="ECO:0000256" key="6">
    <source>
        <dbReference type="ARBA" id="ARBA00023004"/>
    </source>
</evidence>
<evidence type="ECO:0000256" key="1">
    <source>
        <dbReference type="ARBA" id="ARBA00004236"/>
    </source>
</evidence>
<dbReference type="PANTHER" id="PTHR30224:SF4">
    <property type="entry name" value="ELECTRON TRANSPORT PROTEIN YCCM-RELATED"/>
    <property type="match status" value="1"/>
</dbReference>
<feature type="transmembrane region" description="Helical" evidence="9">
    <location>
        <begin position="670"/>
        <end position="697"/>
    </location>
</feature>
<keyword evidence="7" id="KW-0411">Iron-sulfur</keyword>
<evidence type="ECO:0000256" key="8">
    <source>
        <dbReference type="ARBA" id="ARBA00023136"/>
    </source>
</evidence>
<dbReference type="SUPFAM" id="SSF54862">
    <property type="entry name" value="4Fe-4S ferredoxins"/>
    <property type="match status" value="1"/>
</dbReference>
<dbReference type="Proteomes" id="UP000017396">
    <property type="component" value="Chromosome"/>
</dbReference>
<reference evidence="13 14" key="1">
    <citation type="journal article" date="2013" name="PLoS ONE">
        <title>Cultivation and Complete Genome Sequencing of Gloeobacter kilaueensis sp. nov., from a Lava Cave in Kilauea Caldera, Hawai'i.</title>
        <authorList>
            <person name="Saw J.H."/>
            <person name="Schatz M."/>
            <person name="Brown M.V."/>
            <person name="Kunkel D.D."/>
            <person name="Foster J.S."/>
            <person name="Shick H."/>
            <person name="Christensen S."/>
            <person name="Hou S."/>
            <person name="Wan X."/>
            <person name="Donachie S.P."/>
        </authorList>
    </citation>
    <scope>NUCLEOTIDE SEQUENCE [LARGE SCALE GENOMIC DNA]</scope>
    <source>
        <strain evidence="14">JS</strain>
    </source>
</reference>
<gene>
    <name evidence="13" type="ORF">GKIL_3551</name>
</gene>
<dbReference type="Pfam" id="PF12801">
    <property type="entry name" value="Fer4_5"/>
    <property type="match status" value="2"/>
</dbReference>
<dbReference type="InterPro" id="IPR027417">
    <property type="entry name" value="P-loop_NTPase"/>
</dbReference>
<keyword evidence="14" id="KW-1185">Reference proteome</keyword>
<feature type="domain" description="Sigma-54 factor interaction" evidence="11">
    <location>
        <begin position="166"/>
        <end position="379"/>
    </location>
</feature>